<gene>
    <name evidence="19" type="ORF">RZN05_01780</name>
</gene>
<dbReference type="Pfam" id="PF02563">
    <property type="entry name" value="Poly_export"/>
    <property type="match status" value="1"/>
</dbReference>
<comment type="caution">
    <text evidence="19">The sequence shown here is derived from an EMBL/GenBank/DDBJ whole genome shotgun (WGS) entry which is preliminary data.</text>
</comment>
<protein>
    <submittedName>
        <fullName evidence="19">Polysaccharide biosynthesis/export family protein</fullName>
    </submittedName>
</protein>
<feature type="signal peptide" evidence="15">
    <location>
        <begin position="1"/>
        <end position="21"/>
    </location>
</feature>
<feature type="domain" description="Polysaccharide export protein N-terminal" evidence="16">
    <location>
        <begin position="49"/>
        <end position="125"/>
    </location>
</feature>
<evidence type="ECO:0000256" key="4">
    <source>
        <dbReference type="ARBA" id="ARBA00022452"/>
    </source>
</evidence>
<evidence type="ECO:0000256" key="11">
    <source>
        <dbReference type="ARBA" id="ARBA00023136"/>
    </source>
</evidence>
<keyword evidence="6" id="KW-0812">Transmembrane</keyword>
<dbReference type="Gene3D" id="3.30.1950.10">
    <property type="entry name" value="wza like domain"/>
    <property type="match status" value="1"/>
</dbReference>
<evidence type="ECO:0000256" key="7">
    <source>
        <dbReference type="ARBA" id="ARBA00022729"/>
    </source>
</evidence>
<evidence type="ECO:0000256" key="8">
    <source>
        <dbReference type="ARBA" id="ARBA00023047"/>
    </source>
</evidence>
<evidence type="ECO:0000256" key="5">
    <source>
        <dbReference type="ARBA" id="ARBA00022597"/>
    </source>
</evidence>
<comment type="subcellular location">
    <subcellularLocation>
        <location evidence="1">Cell outer membrane</location>
        <topology evidence="1">Multi-pass membrane protein</topology>
    </subcellularLocation>
</comment>
<feature type="domain" description="Soluble ligand binding" evidence="17">
    <location>
        <begin position="210"/>
        <end position="262"/>
    </location>
</feature>
<keyword evidence="8" id="KW-0625">Polysaccharide transport</keyword>
<dbReference type="InterPro" id="IPR003715">
    <property type="entry name" value="Poly_export_N"/>
</dbReference>
<dbReference type="EMBL" id="JAWJEJ010000001">
    <property type="protein sequence ID" value="MDV3455698.1"/>
    <property type="molecule type" value="Genomic_DNA"/>
</dbReference>
<dbReference type="InterPro" id="IPR054765">
    <property type="entry name" value="SLBB_dom"/>
</dbReference>
<evidence type="ECO:0000256" key="3">
    <source>
        <dbReference type="ARBA" id="ARBA00022448"/>
    </source>
</evidence>
<keyword evidence="7 15" id="KW-0732">Signal</keyword>
<dbReference type="Pfam" id="PF22461">
    <property type="entry name" value="SLBB_2"/>
    <property type="match status" value="1"/>
</dbReference>
<evidence type="ECO:0000256" key="12">
    <source>
        <dbReference type="ARBA" id="ARBA00023139"/>
    </source>
</evidence>
<name>A0ABU3Y2T0_9SPHN</name>
<feature type="domain" description="SLBB" evidence="18">
    <location>
        <begin position="132"/>
        <end position="205"/>
    </location>
</feature>
<evidence type="ECO:0000259" key="18">
    <source>
        <dbReference type="Pfam" id="PF22461"/>
    </source>
</evidence>
<sequence>MRYIDISLPVFAMLVAAPAIAQTSGAGLTAASPPAAPAAAAAPPAAAASAAPGYRLGPDDEVKVFIYGQPDLSVTTRVKADGSIRLAMLGAVDVRGKTTAELADAIAAGYASGGYLERPSVNVEVSQFVSRSVTVLGNVPQAGNYPLDRPYSVAAMLAKAGGATQTGANAVILTPADGSGPVRISLADMNAGAGRALAPGDILFVPPAEKIYVYGQVQEPGAFNFVPGQTFRQALALAGGPTLAGSTKRIKVRRVGKEVEGINLDDAVQPEDVLVIREKLF</sequence>
<dbReference type="Pfam" id="PF10531">
    <property type="entry name" value="SLBB"/>
    <property type="match status" value="1"/>
</dbReference>
<evidence type="ECO:0000256" key="10">
    <source>
        <dbReference type="ARBA" id="ARBA00023114"/>
    </source>
</evidence>
<evidence type="ECO:0000256" key="2">
    <source>
        <dbReference type="ARBA" id="ARBA00009450"/>
    </source>
</evidence>
<evidence type="ECO:0000259" key="17">
    <source>
        <dbReference type="Pfam" id="PF10531"/>
    </source>
</evidence>
<dbReference type="PANTHER" id="PTHR33619:SF3">
    <property type="entry name" value="POLYSACCHARIDE EXPORT PROTEIN GFCE-RELATED"/>
    <property type="match status" value="1"/>
</dbReference>
<evidence type="ECO:0000256" key="1">
    <source>
        <dbReference type="ARBA" id="ARBA00004571"/>
    </source>
</evidence>
<evidence type="ECO:0000256" key="9">
    <source>
        <dbReference type="ARBA" id="ARBA00023065"/>
    </source>
</evidence>
<evidence type="ECO:0000313" key="19">
    <source>
        <dbReference type="EMBL" id="MDV3455698.1"/>
    </source>
</evidence>
<organism evidence="19 20">
    <name type="scientific">Sphingomonas agrestis</name>
    <dbReference type="NCBI Taxonomy" id="3080540"/>
    <lineage>
        <taxon>Bacteria</taxon>
        <taxon>Pseudomonadati</taxon>
        <taxon>Pseudomonadota</taxon>
        <taxon>Alphaproteobacteria</taxon>
        <taxon>Sphingomonadales</taxon>
        <taxon>Sphingomonadaceae</taxon>
        <taxon>Sphingomonas</taxon>
    </lineage>
</organism>
<keyword evidence="9" id="KW-0406">Ion transport</keyword>
<keyword evidence="4" id="KW-1134">Transmembrane beta strand</keyword>
<keyword evidence="10" id="KW-0626">Porin</keyword>
<dbReference type="PANTHER" id="PTHR33619">
    <property type="entry name" value="POLYSACCHARIDE EXPORT PROTEIN GFCE-RELATED"/>
    <property type="match status" value="1"/>
</dbReference>
<evidence type="ECO:0000259" key="16">
    <source>
        <dbReference type="Pfam" id="PF02563"/>
    </source>
</evidence>
<evidence type="ECO:0000313" key="20">
    <source>
        <dbReference type="Proteomes" id="UP001273531"/>
    </source>
</evidence>
<evidence type="ECO:0000256" key="14">
    <source>
        <dbReference type="ARBA" id="ARBA00023288"/>
    </source>
</evidence>
<accession>A0ABU3Y2T0</accession>
<keyword evidence="14" id="KW-0449">Lipoprotein</keyword>
<keyword evidence="13" id="KW-0998">Cell outer membrane</keyword>
<comment type="similarity">
    <text evidence="2">Belongs to the BexD/CtrA/VexA family.</text>
</comment>
<feature type="chain" id="PRO_5046196603" evidence="15">
    <location>
        <begin position="22"/>
        <end position="281"/>
    </location>
</feature>
<dbReference type="RefSeq" id="WP_317224912.1">
    <property type="nucleotide sequence ID" value="NZ_JAWJEJ010000001.1"/>
</dbReference>
<dbReference type="InterPro" id="IPR049712">
    <property type="entry name" value="Poly_export"/>
</dbReference>
<proteinExistence type="inferred from homology"/>
<evidence type="ECO:0000256" key="13">
    <source>
        <dbReference type="ARBA" id="ARBA00023237"/>
    </source>
</evidence>
<keyword evidence="3" id="KW-0813">Transport</keyword>
<dbReference type="Proteomes" id="UP001273531">
    <property type="component" value="Unassembled WGS sequence"/>
</dbReference>
<keyword evidence="20" id="KW-1185">Reference proteome</keyword>
<keyword evidence="11" id="KW-0472">Membrane</keyword>
<evidence type="ECO:0000256" key="15">
    <source>
        <dbReference type="SAM" id="SignalP"/>
    </source>
</evidence>
<evidence type="ECO:0000256" key="6">
    <source>
        <dbReference type="ARBA" id="ARBA00022692"/>
    </source>
</evidence>
<dbReference type="InterPro" id="IPR019554">
    <property type="entry name" value="Soluble_ligand-bd"/>
</dbReference>
<keyword evidence="5" id="KW-0762">Sugar transport</keyword>
<reference evidence="19 20" key="1">
    <citation type="submission" date="2023-10" db="EMBL/GenBank/DDBJ databases">
        <title>Sphingomonas sp. HF-S4 16S ribosomal RNA gene Genome sequencing and assembly.</title>
        <authorList>
            <person name="Lee H."/>
        </authorList>
    </citation>
    <scope>NUCLEOTIDE SEQUENCE [LARGE SCALE GENOMIC DNA]</scope>
    <source>
        <strain evidence="19 20">HF-S4</strain>
    </source>
</reference>
<keyword evidence="12" id="KW-0564">Palmitate</keyword>
<dbReference type="Gene3D" id="3.10.560.10">
    <property type="entry name" value="Outer membrane lipoprotein wza domain like"/>
    <property type="match status" value="2"/>
</dbReference>